<gene>
    <name evidence="1" type="ORF">C1S70_07285</name>
</gene>
<accession>A0A2K1G3K1</accession>
<organism evidence="1 2">
    <name type="scientific">Azospirillum argentinense</name>
    <dbReference type="NCBI Taxonomy" id="2970906"/>
    <lineage>
        <taxon>Bacteria</taxon>
        <taxon>Pseudomonadati</taxon>
        <taxon>Pseudomonadota</taxon>
        <taxon>Alphaproteobacteria</taxon>
        <taxon>Rhodospirillales</taxon>
        <taxon>Azospirillaceae</taxon>
        <taxon>Azospirillum</taxon>
    </lineage>
</organism>
<evidence type="ECO:0000313" key="2">
    <source>
        <dbReference type="Proteomes" id="UP000236268"/>
    </source>
</evidence>
<sequence>MSDHLPRVLLGFQPREGLFVVQIEGEAGPLLKTPDPSAAVSAVGLSSISCRTAPHASRRALRALKSCGVDV</sequence>
<comment type="caution">
    <text evidence="1">The sequence shown here is derived from an EMBL/GenBank/DDBJ whole genome shotgun (WGS) entry which is preliminary data.</text>
</comment>
<dbReference type="RefSeq" id="WP_137104996.1">
    <property type="nucleotide sequence ID" value="NZ_CP032331.1"/>
</dbReference>
<protein>
    <submittedName>
        <fullName evidence="1">Uncharacterized protein</fullName>
    </submittedName>
</protein>
<dbReference type="Proteomes" id="UP000236268">
    <property type="component" value="Unassembled WGS sequence"/>
</dbReference>
<geneLocation type="plasmid" evidence="1">
    <name>p4unnamed</name>
</geneLocation>
<dbReference type="EMBL" id="POWG01000006">
    <property type="protein sequence ID" value="PNQ99362.1"/>
    <property type="molecule type" value="Genomic_DNA"/>
</dbReference>
<reference evidence="1 2" key="1">
    <citation type="submission" date="2018-01" db="EMBL/GenBank/DDBJ databases">
        <title>Whole genome sequence of Azospirillum brasilense REC3 isolated from strawberry roots.</title>
        <authorList>
            <person name="Fontana C.A."/>
            <person name="Salazar S.M."/>
            <person name="Bassi D."/>
            <person name="Puglisi E."/>
            <person name="Lovaisa N.C."/>
            <person name="Toffoli L.M."/>
            <person name="Pedraza R."/>
            <person name="Cocconcelli P.S."/>
        </authorList>
    </citation>
    <scope>NUCLEOTIDE SEQUENCE [LARGE SCALE GENOMIC DNA]</scope>
    <source>
        <strain evidence="1 2">REC3</strain>
        <plasmid evidence="1">p4unnamed</plasmid>
    </source>
</reference>
<keyword evidence="1" id="KW-0614">Plasmid</keyword>
<dbReference type="AlphaFoldDB" id="A0A2K1G3K1"/>
<evidence type="ECO:0000313" key="1">
    <source>
        <dbReference type="EMBL" id="PNQ99362.1"/>
    </source>
</evidence>
<name>A0A2K1G3K1_9PROT</name>
<proteinExistence type="predicted"/>